<protein>
    <submittedName>
        <fullName evidence="1">Uncharacterized protein</fullName>
    </submittedName>
</protein>
<name>A0A368F3P3_ANCCA</name>
<dbReference type="Proteomes" id="UP000252519">
    <property type="component" value="Unassembled WGS sequence"/>
</dbReference>
<dbReference type="AlphaFoldDB" id="A0A368F3P3"/>
<evidence type="ECO:0000313" key="1">
    <source>
        <dbReference type="EMBL" id="RCN26731.1"/>
    </source>
</evidence>
<organism evidence="1 2">
    <name type="scientific">Ancylostoma caninum</name>
    <name type="common">Dog hookworm</name>
    <dbReference type="NCBI Taxonomy" id="29170"/>
    <lineage>
        <taxon>Eukaryota</taxon>
        <taxon>Metazoa</taxon>
        <taxon>Ecdysozoa</taxon>
        <taxon>Nematoda</taxon>
        <taxon>Chromadorea</taxon>
        <taxon>Rhabditida</taxon>
        <taxon>Rhabditina</taxon>
        <taxon>Rhabditomorpha</taxon>
        <taxon>Strongyloidea</taxon>
        <taxon>Ancylostomatidae</taxon>
        <taxon>Ancylostomatinae</taxon>
        <taxon>Ancylostoma</taxon>
    </lineage>
</organism>
<accession>A0A368F3P3</accession>
<reference evidence="1 2" key="1">
    <citation type="submission" date="2014-10" db="EMBL/GenBank/DDBJ databases">
        <title>Draft genome of the hookworm Ancylostoma caninum.</title>
        <authorList>
            <person name="Mitreva M."/>
        </authorList>
    </citation>
    <scope>NUCLEOTIDE SEQUENCE [LARGE SCALE GENOMIC DNA]</scope>
    <source>
        <strain evidence="1 2">Baltimore</strain>
    </source>
</reference>
<gene>
    <name evidence="1" type="ORF">ANCCAN_27543</name>
</gene>
<proteinExistence type="predicted"/>
<comment type="caution">
    <text evidence="1">The sequence shown here is derived from an EMBL/GenBank/DDBJ whole genome shotgun (WGS) entry which is preliminary data.</text>
</comment>
<sequence length="79" mass="9155">MYVERSKRRTRSAEVIDATQHERRIDATQQERRKIKKAPTVAPEVEKAVADFVKYTTETGVYLPPFLSQHQNRLKGVSI</sequence>
<keyword evidence="2" id="KW-1185">Reference proteome</keyword>
<evidence type="ECO:0000313" key="2">
    <source>
        <dbReference type="Proteomes" id="UP000252519"/>
    </source>
</evidence>
<dbReference type="EMBL" id="JOJR01006286">
    <property type="protein sequence ID" value="RCN26731.1"/>
    <property type="molecule type" value="Genomic_DNA"/>
</dbReference>